<keyword evidence="13" id="KW-0902">Two-component regulatory system</keyword>
<sequence>MEQTALPKRAAWKLLLLALLAAITWLAYAAAHHHASRILRDQADRQLEIIAHDLDSIIDKFETLPFALSFHPDVIEAASSADAPVVSRLNAALQAIQRQSGVSVIYLIDRAGNTVASSNWDDPQSFIGLNFRFRPYFIEAEHGRTGRFYGIGTRTGEAGYFIAQPVYRQASAIAPAVVRPNGADEKMDFVGVLVVKISLTDFERSWGTSEEPIALSDALGVVFLSNRDNIKYRSLAPLPSAAEQRLAGTLQYAGRQIEPIAALPLRERVHYSQAVERAIGPSGWKLMLFPSPDRPRVTAGYAALMAFVIMASGLLAAWARLQRRRRIEERLSAREALAKAAEELDQRIAQRTEELLQANQRLETKYTTLKQTETLLRATQDELLQASKLALLGQMAAGVTHEINQPLAAIRAFADNSLRFLDRDNTAQVRANLAHISSACARMGAIISQLKGFARKSGEQLEPVRLADAVESALLLLEGDISAGRVAVLKSLDPRCRVVGDRLRIEQVLINLLRNAIDAVEHAAAPEITITLAVGTEDVLLAVADNGPGIPENVASRLFEPFYTTKPSGKGLGLGLAISSSIIHAMNGELAAENLPAGGACFTIRLKTMIEPGTEESH</sequence>
<dbReference type="InterPro" id="IPR029151">
    <property type="entry name" value="Sensor-like_sf"/>
</dbReference>
<dbReference type="GO" id="GO:0005886">
    <property type="term" value="C:plasma membrane"/>
    <property type="evidence" value="ECO:0007669"/>
    <property type="project" value="UniProtKB-SubCell"/>
</dbReference>
<keyword evidence="16" id="KW-0175">Coiled coil</keyword>
<gene>
    <name evidence="20" type="ORF">G3574_00160</name>
</gene>
<dbReference type="PIRSF" id="PIRSF036431">
    <property type="entry name" value="STHK_DctB"/>
    <property type="match status" value="1"/>
</dbReference>
<evidence type="ECO:0000256" key="11">
    <source>
        <dbReference type="ARBA" id="ARBA00022840"/>
    </source>
</evidence>
<dbReference type="Gene3D" id="3.30.565.10">
    <property type="entry name" value="Histidine kinase-like ATPase, C-terminal domain"/>
    <property type="match status" value="1"/>
</dbReference>
<keyword evidence="21" id="KW-1185">Reference proteome</keyword>
<evidence type="ECO:0000256" key="7">
    <source>
        <dbReference type="ARBA" id="ARBA00022679"/>
    </source>
</evidence>
<dbReference type="Pfam" id="PF02518">
    <property type="entry name" value="HATPase_c"/>
    <property type="match status" value="1"/>
</dbReference>
<comment type="catalytic activity">
    <reaction evidence="1">
        <text>ATP + protein L-histidine = ADP + protein N-phospho-L-histidine.</text>
        <dbReference type="EC" id="2.7.13.3"/>
    </reaction>
</comment>
<reference evidence="20 21" key="1">
    <citation type="submission" date="2020-02" db="EMBL/GenBank/DDBJ databases">
        <authorList>
            <person name="Kim M.K."/>
        </authorList>
    </citation>
    <scope>NUCLEOTIDE SEQUENCE [LARGE SCALE GENOMIC DNA]</scope>
    <source>
        <strain evidence="20 21">17J57-3</strain>
    </source>
</reference>
<keyword evidence="9" id="KW-0547">Nucleotide-binding</keyword>
<evidence type="ECO:0000256" key="12">
    <source>
        <dbReference type="ARBA" id="ARBA00022989"/>
    </source>
</evidence>
<accession>A0A6B3SFP5</accession>
<keyword evidence="11" id="KW-0067">ATP-binding</keyword>
<keyword evidence="8 17" id="KW-0812">Transmembrane</keyword>
<keyword evidence="4" id="KW-1003">Cell membrane</keyword>
<comment type="subcellular location">
    <subcellularLocation>
        <location evidence="2">Cell inner membrane</location>
        <topology evidence="2">Multi-pass membrane protein</topology>
    </subcellularLocation>
</comment>
<keyword evidence="6" id="KW-0597">Phosphoprotein</keyword>
<feature type="signal peptide" evidence="18">
    <location>
        <begin position="1"/>
        <end position="29"/>
    </location>
</feature>
<keyword evidence="5" id="KW-0997">Cell inner membrane</keyword>
<dbReference type="Proteomes" id="UP000482155">
    <property type="component" value="Unassembled WGS sequence"/>
</dbReference>
<dbReference type="Gene3D" id="1.10.287.130">
    <property type="match status" value="1"/>
</dbReference>
<evidence type="ECO:0000256" key="6">
    <source>
        <dbReference type="ARBA" id="ARBA00022553"/>
    </source>
</evidence>
<evidence type="ECO:0000256" key="2">
    <source>
        <dbReference type="ARBA" id="ARBA00004429"/>
    </source>
</evidence>
<evidence type="ECO:0000256" key="3">
    <source>
        <dbReference type="ARBA" id="ARBA00012438"/>
    </source>
</evidence>
<feature type="domain" description="Histidine kinase" evidence="19">
    <location>
        <begin position="398"/>
        <end position="610"/>
    </location>
</feature>
<evidence type="ECO:0000256" key="5">
    <source>
        <dbReference type="ARBA" id="ARBA00022519"/>
    </source>
</evidence>
<dbReference type="InterPro" id="IPR003661">
    <property type="entry name" value="HisK_dim/P_dom"/>
</dbReference>
<evidence type="ECO:0000256" key="8">
    <source>
        <dbReference type="ARBA" id="ARBA00022692"/>
    </source>
</evidence>
<keyword evidence="18" id="KW-0732">Signal</keyword>
<evidence type="ECO:0000256" key="9">
    <source>
        <dbReference type="ARBA" id="ARBA00022741"/>
    </source>
</evidence>
<evidence type="ECO:0000256" key="13">
    <source>
        <dbReference type="ARBA" id="ARBA00023012"/>
    </source>
</evidence>
<evidence type="ECO:0000256" key="4">
    <source>
        <dbReference type="ARBA" id="ARBA00022475"/>
    </source>
</evidence>
<dbReference type="InterPro" id="IPR036890">
    <property type="entry name" value="HATPase_C_sf"/>
</dbReference>
<dbReference type="PRINTS" id="PR00344">
    <property type="entry name" value="BCTRLSENSOR"/>
</dbReference>
<comment type="caution">
    <text evidence="20">The sequence shown here is derived from an EMBL/GenBank/DDBJ whole genome shotgun (WGS) entry which is preliminary data.</text>
</comment>
<keyword evidence="7" id="KW-0808">Transferase</keyword>
<evidence type="ECO:0000259" key="19">
    <source>
        <dbReference type="PROSITE" id="PS50109"/>
    </source>
</evidence>
<evidence type="ECO:0000256" key="18">
    <source>
        <dbReference type="SAM" id="SignalP"/>
    </source>
</evidence>
<dbReference type="InterPro" id="IPR036097">
    <property type="entry name" value="HisK_dim/P_sf"/>
</dbReference>
<dbReference type="SMART" id="SM00388">
    <property type="entry name" value="HisKA"/>
    <property type="match status" value="1"/>
</dbReference>
<dbReference type="PROSITE" id="PS50109">
    <property type="entry name" value="HIS_KIN"/>
    <property type="match status" value="1"/>
</dbReference>
<dbReference type="EC" id="2.7.13.3" evidence="3"/>
<dbReference type="InterPro" id="IPR017055">
    <property type="entry name" value="Sig_transdc_His_kinase_DctB"/>
</dbReference>
<dbReference type="PANTHER" id="PTHR43065:SF46">
    <property type="entry name" value="C4-DICARBOXYLATE TRANSPORT SENSOR PROTEIN DCTB"/>
    <property type="match status" value="1"/>
</dbReference>
<dbReference type="InterPro" id="IPR004358">
    <property type="entry name" value="Sig_transdc_His_kin-like_C"/>
</dbReference>
<dbReference type="SUPFAM" id="SSF55874">
    <property type="entry name" value="ATPase domain of HSP90 chaperone/DNA topoisomerase II/histidine kinase"/>
    <property type="match status" value="1"/>
</dbReference>
<proteinExistence type="predicted"/>
<dbReference type="InterPro" id="IPR005467">
    <property type="entry name" value="His_kinase_dom"/>
</dbReference>
<evidence type="ECO:0000313" key="21">
    <source>
        <dbReference type="Proteomes" id="UP000482155"/>
    </source>
</evidence>
<dbReference type="AlphaFoldDB" id="A0A6B3SFP5"/>
<dbReference type="GO" id="GO:0005524">
    <property type="term" value="F:ATP binding"/>
    <property type="evidence" value="ECO:0007669"/>
    <property type="project" value="UniProtKB-KW"/>
</dbReference>
<evidence type="ECO:0000313" key="20">
    <source>
        <dbReference type="EMBL" id="NEX59478.1"/>
    </source>
</evidence>
<protein>
    <recommendedName>
        <fullName evidence="15">C4-dicarboxylate transport sensor protein DctB</fullName>
        <ecNumber evidence="3">2.7.13.3</ecNumber>
    </recommendedName>
</protein>
<keyword evidence="14 17" id="KW-0472">Membrane</keyword>
<dbReference type="EMBL" id="JAAIVB010000003">
    <property type="protein sequence ID" value="NEX59478.1"/>
    <property type="molecule type" value="Genomic_DNA"/>
</dbReference>
<dbReference type="SUPFAM" id="SSF103190">
    <property type="entry name" value="Sensory domain-like"/>
    <property type="match status" value="1"/>
</dbReference>
<feature type="chain" id="PRO_5025403200" description="C4-dicarboxylate transport sensor protein DctB" evidence="18">
    <location>
        <begin position="30"/>
        <end position="618"/>
    </location>
</feature>
<keyword evidence="12 17" id="KW-1133">Transmembrane helix</keyword>
<dbReference type="Pfam" id="PF00512">
    <property type="entry name" value="HisKA"/>
    <property type="match status" value="1"/>
</dbReference>
<dbReference type="Gene3D" id="6.10.250.3020">
    <property type="match status" value="1"/>
</dbReference>
<evidence type="ECO:0000256" key="16">
    <source>
        <dbReference type="SAM" id="Coils"/>
    </source>
</evidence>
<organism evidence="20 21">
    <name type="scientific">Noviherbaspirillum galbum</name>
    <dbReference type="NCBI Taxonomy" id="2709383"/>
    <lineage>
        <taxon>Bacteria</taxon>
        <taxon>Pseudomonadati</taxon>
        <taxon>Pseudomonadota</taxon>
        <taxon>Betaproteobacteria</taxon>
        <taxon>Burkholderiales</taxon>
        <taxon>Oxalobacteraceae</taxon>
        <taxon>Noviherbaspirillum</taxon>
    </lineage>
</organism>
<evidence type="ECO:0000256" key="10">
    <source>
        <dbReference type="ARBA" id="ARBA00022777"/>
    </source>
</evidence>
<dbReference type="Gene3D" id="3.30.450.20">
    <property type="entry name" value="PAS domain"/>
    <property type="match status" value="2"/>
</dbReference>
<keyword evidence="10 20" id="KW-0418">Kinase</keyword>
<evidence type="ECO:0000256" key="15">
    <source>
        <dbReference type="ARBA" id="ARBA00073143"/>
    </source>
</evidence>
<dbReference type="FunFam" id="1.10.287.130:FF:000049">
    <property type="entry name" value="C4-dicarboxylate transport sensor protein DctB"/>
    <property type="match status" value="1"/>
</dbReference>
<evidence type="ECO:0000256" key="17">
    <source>
        <dbReference type="SAM" id="Phobius"/>
    </source>
</evidence>
<feature type="transmembrane region" description="Helical" evidence="17">
    <location>
        <begin position="299"/>
        <end position="321"/>
    </location>
</feature>
<dbReference type="InterPro" id="IPR003594">
    <property type="entry name" value="HATPase_dom"/>
</dbReference>
<dbReference type="CDD" id="cd00082">
    <property type="entry name" value="HisKA"/>
    <property type="match status" value="1"/>
</dbReference>
<evidence type="ECO:0000256" key="14">
    <source>
        <dbReference type="ARBA" id="ARBA00023136"/>
    </source>
</evidence>
<dbReference type="GO" id="GO:0000155">
    <property type="term" value="F:phosphorelay sensor kinase activity"/>
    <property type="evidence" value="ECO:0007669"/>
    <property type="project" value="InterPro"/>
</dbReference>
<dbReference type="SUPFAM" id="SSF47384">
    <property type="entry name" value="Homodimeric domain of signal transducing histidine kinase"/>
    <property type="match status" value="1"/>
</dbReference>
<evidence type="ECO:0000256" key="1">
    <source>
        <dbReference type="ARBA" id="ARBA00000085"/>
    </source>
</evidence>
<feature type="coiled-coil region" evidence="16">
    <location>
        <begin position="324"/>
        <end position="372"/>
    </location>
</feature>
<dbReference type="PANTHER" id="PTHR43065">
    <property type="entry name" value="SENSOR HISTIDINE KINASE"/>
    <property type="match status" value="1"/>
</dbReference>
<name>A0A6B3SFP5_9BURK</name>
<dbReference type="SMART" id="SM00387">
    <property type="entry name" value="HATPase_c"/>
    <property type="match status" value="1"/>
</dbReference>